<accession>A0A084QUE9</accession>
<protein>
    <recommendedName>
        <fullName evidence="1">Knr4/Smi1-like domain-containing protein</fullName>
    </recommendedName>
</protein>
<dbReference type="HOGENOM" id="CLU_572495_0_0_1"/>
<dbReference type="OMA" id="EDIPCGT"/>
<dbReference type="InterPro" id="IPR018958">
    <property type="entry name" value="Knr4/Smi1-like_dom"/>
</dbReference>
<evidence type="ECO:0000313" key="2">
    <source>
        <dbReference type="EMBL" id="KFA67584.1"/>
    </source>
</evidence>
<dbReference type="SMART" id="SM00860">
    <property type="entry name" value="SMI1_KNR4"/>
    <property type="match status" value="1"/>
</dbReference>
<dbReference type="Gene3D" id="3.40.1580.10">
    <property type="entry name" value="SMI1/KNR4-like"/>
    <property type="match status" value="1"/>
</dbReference>
<dbReference type="SUPFAM" id="SSF160631">
    <property type="entry name" value="SMI1/KNR4-like"/>
    <property type="match status" value="1"/>
</dbReference>
<dbReference type="EMBL" id="KL660177">
    <property type="protein sequence ID" value="KFA67584.1"/>
    <property type="molecule type" value="Genomic_DNA"/>
</dbReference>
<dbReference type="OrthoDB" id="2788868at2759"/>
<sequence>MTWPNNFDREAVLTDPSFPTVYSSLSRLAHEFAFLGDVKTARNLTSLLLSEYATDWQLSQFRDEDSLNRIRPEIESFAGPEYDGWSKTEKLDLLMRSFSYDQFSNSSLAGPAAPRAGILGDALAIAIEMAAEHESSGEDPEHDGNVQRVLSVIIDNLLNLKIIIRSLVQHRNVWPILCSGALARTLRIDTTKLKQFADTVLDTFIERLKKGRSPLITESKPIGELVSIIEQNNKTSGVTFYEEYGVDIPEVFYVLPGATDTQTSASESSLGVSLPDNYKEFLKYSNGFGDMFNGYFMNPQLFGIDAVTRADTQYANILPIDLQDYPDGLFPFSRAMGCKWDDWPRYNKALSLGSKDVDDIWFLPTSETKSTLEAYAEAMNHPQVPKEVKAITKKLVISRYGSWEEFMKLEWVVMRIFDTEHTAFGSF</sequence>
<evidence type="ECO:0000313" key="3">
    <source>
        <dbReference type="Proteomes" id="UP000028524"/>
    </source>
</evidence>
<feature type="domain" description="Knr4/Smi1-like" evidence="1">
    <location>
        <begin position="257"/>
        <end position="409"/>
    </location>
</feature>
<dbReference type="Pfam" id="PF09346">
    <property type="entry name" value="SMI1_KNR4"/>
    <property type="match status" value="1"/>
</dbReference>
<keyword evidence="3" id="KW-1185">Reference proteome</keyword>
<dbReference type="InterPro" id="IPR037883">
    <property type="entry name" value="Knr4/Smi1-like_sf"/>
</dbReference>
<dbReference type="AlphaFoldDB" id="A0A084QUE9"/>
<reference evidence="2 3" key="1">
    <citation type="journal article" date="2014" name="BMC Genomics">
        <title>Comparative genome sequencing reveals chemotype-specific gene clusters in the toxigenic black mold Stachybotrys.</title>
        <authorList>
            <person name="Semeiks J."/>
            <person name="Borek D."/>
            <person name="Otwinowski Z."/>
            <person name="Grishin N.V."/>
        </authorList>
    </citation>
    <scope>NUCLEOTIDE SEQUENCE [LARGE SCALE GENOMIC DNA]</scope>
    <source>
        <strain evidence="2 3">IBT 40285</strain>
    </source>
</reference>
<name>A0A084QUE9_STAC4</name>
<gene>
    <name evidence="2" type="ORF">S40285_08350</name>
</gene>
<dbReference type="InParanoid" id="A0A084QUE9"/>
<evidence type="ECO:0000259" key="1">
    <source>
        <dbReference type="SMART" id="SM00860"/>
    </source>
</evidence>
<organism evidence="2 3">
    <name type="scientific">Stachybotrys chlorohalonatus (strain IBT 40285)</name>
    <dbReference type="NCBI Taxonomy" id="1283841"/>
    <lineage>
        <taxon>Eukaryota</taxon>
        <taxon>Fungi</taxon>
        <taxon>Dikarya</taxon>
        <taxon>Ascomycota</taxon>
        <taxon>Pezizomycotina</taxon>
        <taxon>Sordariomycetes</taxon>
        <taxon>Hypocreomycetidae</taxon>
        <taxon>Hypocreales</taxon>
        <taxon>Stachybotryaceae</taxon>
        <taxon>Stachybotrys</taxon>
    </lineage>
</organism>
<proteinExistence type="predicted"/>
<dbReference type="Proteomes" id="UP000028524">
    <property type="component" value="Unassembled WGS sequence"/>
</dbReference>